<dbReference type="AlphaFoldDB" id="A0A285U8E3"/>
<feature type="domain" description="Peptidase C45 hydrolase" evidence="1">
    <location>
        <begin position="112"/>
        <end position="314"/>
    </location>
</feature>
<evidence type="ECO:0000313" key="2">
    <source>
        <dbReference type="EMBL" id="SOC37648.1"/>
    </source>
</evidence>
<dbReference type="Pfam" id="PF03417">
    <property type="entry name" value="AAT"/>
    <property type="match status" value="1"/>
</dbReference>
<evidence type="ECO:0000259" key="1">
    <source>
        <dbReference type="Pfam" id="PF03417"/>
    </source>
</evidence>
<gene>
    <name evidence="2" type="ORF">SAMN05878391_0040</name>
</gene>
<keyword evidence="2" id="KW-0808">Transferase</keyword>
<protein>
    <submittedName>
        <fullName evidence="2">Isopenicillin-N N-acyltransferase-like protein</fullName>
    </submittedName>
</protein>
<accession>A0A285U8E3</accession>
<dbReference type="Proteomes" id="UP000219412">
    <property type="component" value="Unassembled WGS sequence"/>
</dbReference>
<sequence>MKHLKIQGKAYEIGYQHGAEAKKEVHYSLDSYERLFHHEKNIGWNEAREIAKDHINYLDRHGDGFLEEIEGIAKGASVDFEDILALNTRSEVALTGNTDGCTSFGVISPGSGNLFLSQTWDWRPSQKRSLLTLDIETDGTEVVMVTEAGILGKIGMNNHGLGVCLNALRVNDRQPTLPIHITLRKILNSGDIDEALEIIQNKEVASAANLLVGQDDSDSMRRIVNNEVTVTHIDSREITKTGHVYHTNHICSPEILDNLETEHSSHENSYQRLEKIDELISTAIEENEPINHQQIREWLSNHDNAPYTICRHGGNPARSHYTDTVTAFGISMNLTKRNLHIMEGTPCSPTGTHYHEFSS</sequence>
<dbReference type="GO" id="GO:0016746">
    <property type="term" value="F:acyltransferase activity"/>
    <property type="evidence" value="ECO:0007669"/>
    <property type="project" value="UniProtKB-KW"/>
</dbReference>
<dbReference type="EMBL" id="OBQF01000001">
    <property type="protein sequence ID" value="SOC37648.1"/>
    <property type="molecule type" value="Genomic_DNA"/>
</dbReference>
<proteinExistence type="predicted"/>
<reference evidence="3" key="1">
    <citation type="submission" date="2017-08" db="EMBL/GenBank/DDBJ databases">
        <authorList>
            <person name="Varghese N."/>
            <person name="Submissions S."/>
        </authorList>
    </citation>
    <scope>NUCLEOTIDE SEQUENCE [LARGE SCALE GENOMIC DNA]</scope>
    <source>
        <strain evidence="3">DSM 23173</strain>
    </source>
</reference>
<keyword evidence="3" id="KW-1185">Reference proteome</keyword>
<dbReference type="InterPro" id="IPR047794">
    <property type="entry name" value="C45_proenzyme-like"/>
</dbReference>
<organism evidence="2 3">
    <name type="scientific">Salinicoccus kekensis</name>
    <dbReference type="NCBI Taxonomy" id="714307"/>
    <lineage>
        <taxon>Bacteria</taxon>
        <taxon>Bacillati</taxon>
        <taxon>Bacillota</taxon>
        <taxon>Bacilli</taxon>
        <taxon>Bacillales</taxon>
        <taxon>Staphylococcaceae</taxon>
        <taxon>Salinicoccus</taxon>
    </lineage>
</organism>
<dbReference type="PANTHER" id="PTHR34180:SF1">
    <property type="entry name" value="BETA-ALANYL-DOPAMINE_CARCININE HYDROLASE"/>
    <property type="match status" value="1"/>
</dbReference>
<dbReference type="Gene3D" id="3.60.60.10">
    <property type="entry name" value="Penicillin V Acylase, Chain A"/>
    <property type="match status" value="1"/>
</dbReference>
<evidence type="ECO:0000313" key="3">
    <source>
        <dbReference type="Proteomes" id="UP000219412"/>
    </source>
</evidence>
<name>A0A285U8E3_9STAP</name>
<dbReference type="PANTHER" id="PTHR34180">
    <property type="entry name" value="PEPTIDASE C45"/>
    <property type="match status" value="1"/>
</dbReference>
<dbReference type="Gene3D" id="1.10.10.2120">
    <property type="match status" value="1"/>
</dbReference>
<dbReference type="RefSeq" id="WP_179647056.1">
    <property type="nucleotide sequence ID" value="NZ_OBQF01000001.1"/>
</dbReference>
<dbReference type="InterPro" id="IPR047801">
    <property type="entry name" value="Peptidase_C45"/>
</dbReference>
<keyword evidence="2" id="KW-0012">Acyltransferase</keyword>
<dbReference type="InterPro" id="IPR005079">
    <property type="entry name" value="Peptidase_C45_hydrolase"/>
</dbReference>
<dbReference type="NCBIfam" id="NF040521">
    <property type="entry name" value="C45_proenzyme"/>
    <property type="match status" value="1"/>
</dbReference>